<dbReference type="RefSeq" id="WP_238987626.1">
    <property type="nucleotide sequence ID" value="NZ_JBHSKV010000013.1"/>
</dbReference>
<sequence>MRVGIFTNTPAHVHLYRNAITELEENGHDVVVFARDDGCALDLLEYFGIDHYVYANVDNAKRNLFFKLPKHLRNIHRIVRKEDLDLVFGMGVYSAFAGTVSMTPTVLVTDSEPIAIQYVALSVSPFVEALLTPESFTRDLGKKHYTFDGFKETAYLHPDVYTSTGTIRAELDVGNDPFVLIRFNAFNGHHDVGRRGFTSEQKRELIDRISEHATVFISDETGVLDFDGSAARAYDAHPALIHEALAEAELLIADTQTMITEAALLGTPAIRSNSFVGDGDMGNFKQLERAGLVYNFAEFDPVVSTAEELLTRSDTDEVWERKRTEFLSDKCNLTALIVDIVDRVDATGSIGEAVRKNPELIRRRGSPLSVL</sequence>
<reference evidence="1 2" key="1">
    <citation type="journal article" date="2019" name="Int. J. Syst. Evol. Microbiol.">
        <title>The Global Catalogue of Microorganisms (GCM) 10K type strain sequencing project: providing services to taxonomists for standard genome sequencing and annotation.</title>
        <authorList>
            <consortium name="The Broad Institute Genomics Platform"/>
            <consortium name="The Broad Institute Genome Sequencing Center for Infectious Disease"/>
            <person name="Wu L."/>
            <person name="Ma J."/>
        </authorList>
    </citation>
    <scope>NUCLEOTIDE SEQUENCE [LARGE SCALE GENOMIC DNA]</scope>
    <source>
        <strain evidence="1 2">CGMCC 1.16026</strain>
    </source>
</reference>
<dbReference type="Proteomes" id="UP001596145">
    <property type="component" value="Unassembled WGS sequence"/>
</dbReference>
<organism evidence="1 2">
    <name type="scientific">Halorubrum glutamatedens</name>
    <dbReference type="NCBI Taxonomy" id="2707018"/>
    <lineage>
        <taxon>Archaea</taxon>
        <taxon>Methanobacteriati</taxon>
        <taxon>Methanobacteriota</taxon>
        <taxon>Stenosarchaea group</taxon>
        <taxon>Halobacteria</taxon>
        <taxon>Halobacteriales</taxon>
        <taxon>Haloferacaceae</taxon>
        <taxon>Halorubrum</taxon>
    </lineage>
</organism>
<evidence type="ECO:0000313" key="2">
    <source>
        <dbReference type="Proteomes" id="UP001596145"/>
    </source>
</evidence>
<protein>
    <recommendedName>
        <fullName evidence="3">DUF354 domain-containing protein</fullName>
    </recommendedName>
</protein>
<gene>
    <name evidence="1" type="ORF">ACFPJA_10295</name>
</gene>
<dbReference type="EMBL" id="JBHSKV010000013">
    <property type="protein sequence ID" value="MFC5135102.1"/>
    <property type="molecule type" value="Genomic_DNA"/>
</dbReference>
<dbReference type="Gene3D" id="3.40.50.2000">
    <property type="entry name" value="Glycogen Phosphorylase B"/>
    <property type="match status" value="1"/>
</dbReference>
<keyword evidence="2" id="KW-1185">Reference proteome</keyword>
<dbReference type="PANTHER" id="PTHR39662">
    <property type="entry name" value="DUF354 DOMAIN-CONTAINING PROTEIN-RELATED"/>
    <property type="match status" value="1"/>
</dbReference>
<evidence type="ECO:0008006" key="3">
    <source>
        <dbReference type="Google" id="ProtNLM"/>
    </source>
</evidence>
<dbReference type="AlphaFoldDB" id="A0ABD5QS62"/>
<dbReference type="SUPFAM" id="SSF53756">
    <property type="entry name" value="UDP-Glycosyltransferase/glycogen phosphorylase"/>
    <property type="match status" value="1"/>
</dbReference>
<accession>A0ABD5QS62</accession>
<dbReference type="PANTHER" id="PTHR39662:SF1">
    <property type="entry name" value="DUF354 DOMAIN-CONTAINING PROTEIN"/>
    <property type="match status" value="1"/>
</dbReference>
<evidence type="ECO:0000313" key="1">
    <source>
        <dbReference type="EMBL" id="MFC5135102.1"/>
    </source>
</evidence>
<dbReference type="InterPro" id="IPR007152">
    <property type="entry name" value="DUF354"/>
</dbReference>
<comment type="caution">
    <text evidence="1">The sequence shown here is derived from an EMBL/GenBank/DDBJ whole genome shotgun (WGS) entry which is preliminary data.</text>
</comment>
<proteinExistence type="predicted"/>
<name>A0ABD5QS62_9EURY</name>